<dbReference type="Pfam" id="PF02607">
    <property type="entry name" value="B12-binding_2"/>
    <property type="match status" value="1"/>
</dbReference>
<feature type="non-terminal residue" evidence="8">
    <location>
        <position position="180"/>
    </location>
</feature>
<dbReference type="SUPFAM" id="SSF47644">
    <property type="entry name" value="Methionine synthase domain"/>
    <property type="match status" value="1"/>
</dbReference>
<keyword evidence="6" id="KW-0170">Cobalt</keyword>
<dbReference type="InterPro" id="IPR050554">
    <property type="entry name" value="Met_Synthase/Corrinoid"/>
</dbReference>
<dbReference type="PROSITE" id="PS51337">
    <property type="entry name" value="B12_BINDING_NTER"/>
    <property type="match status" value="1"/>
</dbReference>
<dbReference type="GO" id="GO:0005829">
    <property type="term" value="C:cytosol"/>
    <property type="evidence" value="ECO:0007669"/>
    <property type="project" value="TreeGrafter"/>
</dbReference>
<keyword evidence="3" id="KW-0949">S-adenosyl-L-methionine</keyword>
<accession>X0Y5L2</accession>
<protein>
    <recommendedName>
        <fullName evidence="7">B12-binding N-terminal domain-containing protein</fullName>
    </recommendedName>
</protein>
<name>X0Y5L2_9ZZZZ</name>
<dbReference type="PANTHER" id="PTHR45833">
    <property type="entry name" value="METHIONINE SYNTHASE"/>
    <property type="match status" value="1"/>
</dbReference>
<sequence>NRVREAIHSAFLYHATQAGMDMGIVNAGQLELYEDIPKDLLEHVEDIIFNRRDDATERMVEFAENVKGPGKQRVIDLSWREACVEERLAHSLVHGIIDFIDEDTQEAFQKLGRPIDVIEGPLMDGMRIVGDLFGAGKMFLPQVVKSARSMKKAVAYLEPYLEAEHVEGSSRGKILMATVK</sequence>
<evidence type="ECO:0000313" key="8">
    <source>
        <dbReference type="EMBL" id="GAG42587.1"/>
    </source>
</evidence>
<dbReference type="PANTHER" id="PTHR45833:SF1">
    <property type="entry name" value="METHIONINE SYNTHASE"/>
    <property type="match status" value="1"/>
</dbReference>
<evidence type="ECO:0000256" key="1">
    <source>
        <dbReference type="ARBA" id="ARBA00010398"/>
    </source>
</evidence>
<dbReference type="GO" id="GO:0008705">
    <property type="term" value="F:methionine synthase activity"/>
    <property type="evidence" value="ECO:0007669"/>
    <property type="project" value="TreeGrafter"/>
</dbReference>
<keyword evidence="5" id="KW-0677">Repeat</keyword>
<evidence type="ECO:0000256" key="3">
    <source>
        <dbReference type="ARBA" id="ARBA00022691"/>
    </source>
</evidence>
<dbReference type="Gene3D" id="1.10.1240.10">
    <property type="entry name" value="Methionine synthase domain"/>
    <property type="match status" value="1"/>
</dbReference>
<dbReference type="FunFam" id="1.10.1240.10:FF:000001">
    <property type="entry name" value="Methionine synthase"/>
    <property type="match status" value="1"/>
</dbReference>
<evidence type="ECO:0000256" key="6">
    <source>
        <dbReference type="ARBA" id="ARBA00023285"/>
    </source>
</evidence>
<feature type="non-terminal residue" evidence="8">
    <location>
        <position position="1"/>
    </location>
</feature>
<dbReference type="GO" id="GO:0046653">
    <property type="term" value="P:tetrahydrofolate metabolic process"/>
    <property type="evidence" value="ECO:0007669"/>
    <property type="project" value="TreeGrafter"/>
</dbReference>
<keyword evidence="2" id="KW-0808">Transferase</keyword>
<dbReference type="GO" id="GO:0046872">
    <property type="term" value="F:metal ion binding"/>
    <property type="evidence" value="ECO:0007669"/>
    <property type="project" value="UniProtKB-KW"/>
</dbReference>
<evidence type="ECO:0000256" key="5">
    <source>
        <dbReference type="ARBA" id="ARBA00022737"/>
    </source>
</evidence>
<dbReference type="SUPFAM" id="SSF51717">
    <property type="entry name" value="Dihydropteroate synthetase-like"/>
    <property type="match status" value="1"/>
</dbReference>
<dbReference type="InterPro" id="IPR036594">
    <property type="entry name" value="Meth_synthase_dom"/>
</dbReference>
<dbReference type="InterPro" id="IPR003759">
    <property type="entry name" value="Cbl-bd_cap"/>
</dbReference>
<dbReference type="SMART" id="SM01018">
    <property type="entry name" value="B12-binding_2"/>
    <property type="match status" value="1"/>
</dbReference>
<keyword evidence="4" id="KW-0479">Metal-binding</keyword>
<reference evidence="8" key="1">
    <citation type="journal article" date="2014" name="Front. Microbiol.">
        <title>High frequency of phylogenetically diverse reductive dehalogenase-homologous genes in deep subseafloor sedimentary metagenomes.</title>
        <authorList>
            <person name="Kawai M."/>
            <person name="Futagami T."/>
            <person name="Toyoda A."/>
            <person name="Takaki Y."/>
            <person name="Nishi S."/>
            <person name="Hori S."/>
            <person name="Arai W."/>
            <person name="Tsubouchi T."/>
            <person name="Morono Y."/>
            <person name="Uchiyama I."/>
            <person name="Ito T."/>
            <person name="Fujiyama A."/>
            <person name="Inagaki F."/>
            <person name="Takami H."/>
        </authorList>
    </citation>
    <scope>NUCLEOTIDE SEQUENCE</scope>
    <source>
        <strain evidence="8">Expedition CK06-06</strain>
    </source>
</reference>
<comment type="caution">
    <text evidence="8">The sequence shown here is derived from an EMBL/GenBank/DDBJ whole genome shotgun (WGS) entry which is preliminary data.</text>
</comment>
<proteinExistence type="inferred from homology"/>
<dbReference type="EMBL" id="BARS01056370">
    <property type="protein sequence ID" value="GAG42587.1"/>
    <property type="molecule type" value="Genomic_DNA"/>
</dbReference>
<organism evidence="8">
    <name type="scientific">marine sediment metagenome</name>
    <dbReference type="NCBI Taxonomy" id="412755"/>
    <lineage>
        <taxon>unclassified sequences</taxon>
        <taxon>metagenomes</taxon>
        <taxon>ecological metagenomes</taxon>
    </lineage>
</organism>
<dbReference type="InterPro" id="IPR011005">
    <property type="entry name" value="Dihydropteroate_synth-like_sf"/>
</dbReference>
<dbReference type="Gene3D" id="3.20.20.20">
    <property type="entry name" value="Dihydropteroate synthase-like"/>
    <property type="match status" value="1"/>
</dbReference>
<gene>
    <name evidence="8" type="ORF">S01H1_83038</name>
</gene>
<dbReference type="AlphaFoldDB" id="X0Y5L2"/>
<dbReference type="GO" id="GO:0050667">
    <property type="term" value="P:homocysteine metabolic process"/>
    <property type="evidence" value="ECO:0007669"/>
    <property type="project" value="TreeGrafter"/>
</dbReference>
<feature type="domain" description="B12-binding N-terminal" evidence="7">
    <location>
        <begin position="75"/>
        <end position="169"/>
    </location>
</feature>
<evidence type="ECO:0000259" key="7">
    <source>
        <dbReference type="PROSITE" id="PS51337"/>
    </source>
</evidence>
<evidence type="ECO:0000256" key="4">
    <source>
        <dbReference type="ARBA" id="ARBA00022723"/>
    </source>
</evidence>
<comment type="similarity">
    <text evidence="1">Belongs to the vitamin-B12 dependent methionine synthase family.</text>
</comment>
<evidence type="ECO:0000256" key="2">
    <source>
        <dbReference type="ARBA" id="ARBA00022679"/>
    </source>
</evidence>